<reference evidence="6" key="1">
    <citation type="submission" date="2017-05" db="EMBL/GenBank/DDBJ databases">
        <authorList>
            <person name="Sharma S."/>
            <person name="Sidhu C."/>
            <person name="Pinnaka A.K."/>
        </authorList>
    </citation>
    <scope>NUCLEOTIDE SEQUENCE [LARGE SCALE GENOMIC DNA]</scope>
    <source>
        <strain evidence="6">AK93</strain>
    </source>
</reference>
<evidence type="ECO:0000313" key="5">
    <source>
        <dbReference type="EMBL" id="RFA38908.1"/>
    </source>
</evidence>
<dbReference type="EMBL" id="NFZW01000002">
    <property type="protein sequence ID" value="RFA38908.1"/>
    <property type="molecule type" value="Genomic_DNA"/>
</dbReference>
<dbReference type="OrthoDB" id="9803764at2"/>
<comment type="caution">
    <text evidence="5">The sequence shown here is derived from an EMBL/GenBank/DDBJ whole genome shotgun (WGS) entry which is preliminary data.</text>
</comment>
<protein>
    <recommendedName>
        <fullName evidence="4">HTH araC/xylS-type domain-containing protein</fullName>
    </recommendedName>
</protein>
<feature type="domain" description="HTH araC/xylS-type" evidence="4">
    <location>
        <begin position="148"/>
        <end position="220"/>
    </location>
</feature>
<evidence type="ECO:0000256" key="2">
    <source>
        <dbReference type="ARBA" id="ARBA00023125"/>
    </source>
</evidence>
<dbReference type="InterPro" id="IPR009057">
    <property type="entry name" value="Homeodomain-like_sf"/>
</dbReference>
<dbReference type="PANTHER" id="PTHR46796">
    <property type="entry name" value="HTH-TYPE TRANSCRIPTIONAL ACTIVATOR RHAS-RELATED"/>
    <property type="match status" value="1"/>
</dbReference>
<evidence type="ECO:0000256" key="3">
    <source>
        <dbReference type="ARBA" id="ARBA00023163"/>
    </source>
</evidence>
<dbReference type="SUPFAM" id="SSF46689">
    <property type="entry name" value="Homeodomain-like"/>
    <property type="match status" value="1"/>
</dbReference>
<name>A0A3E0X0W3_9GAMM</name>
<dbReference type="Gene3D" id="1.10.10.60">
    <property type="entry name" value="Homeodomain-like"/>
    <property type="match status" value="1"/>
</dbReference>
<dbReference type="SMART" id="SM00342">
    <property type="entry name" value="HTH_ARAC"/>
    <property type="match status" value="1"/>
</dbReference>
<keyword evidence="6" id="KW-1185">Reference proteome</keyword>
<proteinExistence type="predicted"/>
<dbReference type="RefSeq" id="WP_116300927.1">
    <property type="nucleotide sequence ID" value="NZ_NFZV01000002.1"/>
</dbReference>
<organism evidence="5 6">
    <name type="scientific">Alkalilimnicola ehrlichii</name>
    <dbReference type="NCBI Taxonomy" id="351052"/>
    <lineage>
        <taxon>Bacteria</taxon>
        <taxon>Pseudomonadati</taxon>
        <taxon>Pseudomonadota</taxon>
        <taxon>Gammaproteobacteria</taxon>
        <taxon>Chromatiales</taxon>
        <taxon>Ectothiorhodospiraceae</taxon>
        <taxon>Alkalilimnicola</taxon>
    </lineage>
</organism>
<keyword evidence="2" id="KW-0238">DNA-binding</keyword>
<sequence length="240" mass="26630">MKRGLVTCWRARSGLPAMPVWPDGCRDLVVRLEPGKPPQAFSTGLEASARTVAATPGTQYFGIRFAAGVGFSWDATSPRMPAVDLELAALSGPYGEWYRRLYRYPERAECLLLEAVARWVTPQPAGVREFFESLEIGAEEEWAQPLTSCRTLRRHVRNATGAPPIFWRRLRRARCAGLEVAVGSTPLVDIAARFGYSDQSHLTRDMRTWFGVTPSALRRNPGLARSLLTAPDTFSPLKPA</sequence>
<evidence type="ECO:0000313" key="6">
    <source>
        <dbReference type="Proteomes" id="UP000256763"/>
    </source>
</evidence>
<evidence type="ECO:0000256" key="1">
    <source>
        <dbReference type="ARBA" id="ARBA00023015"/>
    </source>
</evidence>
<dbReference type="InterPro" id="IPR018060">
    <property type="entry name" value="HTH_AraC"/>
</dbReference>
<dbReference type="AlphaFoldDB" id="A0A3E0X0W3"/>
<dbReference type="Proteomes" id="UP000256763">
    <property type="component" value="Unassembled WGS sequence"/>
</dbReference>
<evidence type="ECO:0000259" key="4">
    <source>
        <dbReference type="PROSITE" id="PS01124"/>
    </source>
</evidence>
<gene>
    <name evidence="5" type="ORF">CAL65_03130</name>
</gene>
<dbReference type="InterPro" id="IPR050204">
    <property type="entry name" value="AraC_XylS_family_regulators"/>
</dbReference>
<dbReference type="Pfam" id="PF12833">
    <property type="entry name" value="HTH_18"/>
    <property type="match status" value="1"/>
</dbReference>
<dbReference type="PROSITE" id="PS01124">
    <property type="entry name" value="HTH_ARAC_FAMILY_2"/>
    <property type="match status" value="1"/>
</dbReference>
<accession>A0A3E0X0W3</accession>
<keyword evidence="3" id="KW-0804">Transcription</keyword>
<keyword evidence="1" id="KW-0805">Transcription regulation</keyword>
<dbReference type="GO" id="GO:0043565">
    <property type="term" value="F:sequence-specific DNA binding"/>
    <property type="evidence" value="ECO:0007669"/>
    <property type="project" value="InterPro"/>
</dbReference>
<dbReference type="GO" id="GO:0003700">
    <property type="term" value="F:DNA-binding transcription factor activity"/>
    <property type="evidence" value="ECO:0007669"/>
    <property type="project" value="InterPro"/>
</dbReference>